<dbReference type="InterPro" id="IPR005838">
    <property type="entry name" value="T3SS_IM_P"/>
</dbReference>
<comment type="function">
    <text evidence="12">Plays a role in the flagellum-specific transport system.</text>
</comment>
<dbReference type="PRINTS" id="PR00951">
    <property type="entry name" value="FLGBIOSNFLIP"/>
</dbReference>
<evidence type="ECO:0000256" key="6">
    <source>
        <dbReference type="ARBA" id="ARBA00022795"/>
    </source>
</evidence>
<organism evidence="13 14">
    <name type="scientific">Tectimicrobiota bacterium</name>
    <dbReference type="NCBI Taxonomy" id="2528274"/>
    <lineage>
        <taxon>Bacteria</taxon>
        <taxon>Pseudomonadati</taxon>
        <taxon>Nitrospinota/Tectimicrobiota group</taxon>
        <taxon>Candidatus Tectimicrobiota</taxon>
    </lineage>
</organism>
<dbReference type="PANTHER" id="PTHR30587">
    <property type="entry name" value="FLAGELLAR BIOSYNTHETIC PROTEIN FLIP"/>
    <property type="match status" value="1"/>
</dbReference>
<reference evidence="13" key="1">
    <citation type="submission" date="2020-07" db="EMBL/GenBank/DDBJ databases">
        <title>Huge and variable diversity of episymbiotic CPR bacteria and DPANN archaea in groundwater ecosystems.</title>
        <authorList>
            <person name="He C.Y."/>
            <person name="Keren R."/>
            <person name="Whittaker M."/>
            <person name="Farag I.F."/>
            <person name="Doudna J."/>
            <person name="Cate J.H.D."/>
            <person name="Banfield J.F."/>
        </authorList>
    </citation>
    <scope>NUCLEOTIDE SEQUENCE</scope>
    <source>
        <strain evidence="13">NC_groundwater_1482_Ag_S-0.65um_47_24</strain>
    </source>
</reference>
<evidence type="ECO:0000313" key="13">
    <source>
        <dbReference type="EMBL" id="MBI4596545.1"/>
    </source>
</evidence>
<keyword evidence="4 12" id="KW-1003">Cell membrane</keyword>
<accession>A0A933GNU6</accession>
<dbReference type="NCBIfam" id="NF009438">
    <property type="entry name" value="PRK12797.1"/>
    <property type="match status" value="1"/>
</dbReference>
<keyword evidence="8 12" id="KW-1133">Transmembrane helix</keyword>
<comment type="similarity">
    <text evidence="1 12">Belongs to the FliP/MopC/SpaP family.</text>
</comment>
<dbReference type="GO" id="GO:0005886">
    <property type="term" value="C:plasma membrane"/>
    <property type="evidence" value="ECO:0007669"/>
    <property type="project" value="UniProtKB-SubCell"/>
</dbReference>
<comment type="caution">
    <text evidence="12">Lacks conserved residue(s) required for the propagation of feature annotation.</text>
</comment>
<dbReference type="PRINTS" id="PR01302">
    <property type="entry name" value="TYPE3IMPPROT"/>
</dbReference>
<evidence type="ECO:0000256" key="4">
    <source>
        <dbReference type="ARBA" id="ARBA00022475"/>
    </source>
</evidence>
<evidence type="ECO:0000256" key="1">
    <source>
        <dbReference type="ARBA" id="ARBA00006257"/>
    </source>
</evidence>
<comment type="subcellular location">
    <subcellularLocation>
        <location evidence="12">Cell membrane</location>
        <topology evidence="12">Multi-pass membrane protein</topology>
    </subcellularLocation>
    <subcellularLocation>
        <location evidence="12">Bacterial flagellum basal body</location>
    </subcellularLocation>
</comment>
<dbReference type="Proteomes" id="UP000772181">
    <property type="component" value="Unassembled WGS sequence"/>
</dbReference>
<keyword evidence="11 12" id="KW-1006">Bacterial flagellum protein export</keyword>
<keyword evidence="13" id="KW-0966">Cell projection</keyword>
<feature type="transmembrane region" description="Helical" evidence="12">
    <location>
        <begin position="43"/>
        <end position="74"/>
    </location>
</feature>
<keyword evidence="6 12" id="KW-1005">Bacterial flagellum biogenesis</keyword>
<keyword evidence="9 12" id="KW-0472">Membrane</keyword>
<keyword evidence="7 12" id="KW-0653">Protein transport</keyword>
<evidence type="ECO:0000256" key="2">
    <source>
        <dbReference type="ARBA" id="ARBA00021714"/>
    </source>
</evidence>
<evidence type="ECO:0000256" key="11">
    <source>
        <dbReference type="ARBA" id="ARBA00023225"/>
    </source>
</evidence>
<dbReference type="GO" id="GO:0009306">
    <property type="term" value="P:protein secretion"/>
    <property type="evidence" value="ECO:0007669"/>
    <property type="project" value="UniProtKB-UniRule"/>
</dbReference>
<dbReference type="GO" id="GO:0044781">
    <property type="term" value="P:bacterial-type flagellum organization"/>
    <property type="evidence" value="ECO:0007669"/>
    <property type="project" value="UniProtKB-UniRule"/>
</dbReference>
<name>A0A933GNU6_UNCTE</name>
<protein>
    <recommendedName>
        <fullName evidence="2 12">Flagellar biosynthetic protein FliP</fullName>
    </recommendedName>
</protein>
<evidence type="ECO:0000256" key="5">
    <source>
        <dbReference type="ARBA" id="ARBA00022692"/>
    </source>
</evidence>
<dbReference type="EMBL" id="JACQWF010000404">
    <property type="protein sequence ID" value="MBI4596545.1"/>
    <property type="molecule type" value="Genomic_DNA"/>
</dbReference>
<sequence>MFGLICLSFTLLIVGEGSALTLPKISVTLDQATGPKDTAVTLQILFLFTLLTLAPAILIMFTSFARVVVVLSFLRQAIGTQQMPPNQIIIGLALFLTFFIMAPVWQKVNSEALQPYLEDKLNSEDAFNSALVPLRSFMFSQTREKDLALFTDIAKMTKPSTRNEIPTYVLMPAFIISELKTAFQIGFLIYLPFLVLDMVVASVLMSMGMLMLPPVMISLPFKLMLFVMVDGWNLLIGSLVKSFT</sequence>
<keyword evidence="10" id="KW-0975">Bacterial flagellum</keyword>
<dbReference type="GO" id="GO:0009425">
    <property type="term" value="C:bacterial-type flagellum basal body"/>
    <property type="evidence" value="ECO:0007669"/>
    <property type="project" value="UniProtKB-SubCell"/>
</dbReference>
<keyword evidence="13" id="KW-0282">Flagellum</keyword>
<comment type="caution">
    <text evidence="13">The sequence shown here is derived from an EMBL/GenBank/DDBJ whole genome shotgun (WGS) entry which is preliminary data.</text>
</comment>
<evidence type="ECO:0000256" key="12">
    <source>
        <dbReference type="RuleBase" id="RU362069"/>
    </source>
</evidence>
<evidence type="ECO:0000256" key="8">
    <source>
        <dbReference type="ARBA" id="ARBA00022989"/>
    </source>
</evidence>
<dbReference type="InterPro" id="IPR005837">
    <property type="entry name" value="FliP"/>
</dbReference>
<dbReference type="NCBIfam" id="TIGR01103">
    <property type="entry name" value="fliP"/>
    <property type="match status" value="1"/>
</dbReference>
<evidence type="ECO:0000256" key="9">
    <source>
        <dbReference type="ARBA" id="ARBA00023136"/>
    </source>
</evidence>
<keyword evidence="5 12" id="KW-0812">Transmembrane</keyword>
<feature type="transmembrane region" description="Helical" evidence="12">
    <location>
        <begin position="86"/>
        <end position="105"/>
    </location>
</feature>
<keyword evidence="13" id="KW-0969">Cilium</keyword>
<dbReference type="PROSITE" id="PS01060">
    <property type="entry name" value="FLIP_1"/>
    <property type="match status" value="1"/>
</dbReference>
<gene>
    <name evidence="12 13" type="primary">fliP</name>
    <name evidence="13" type="ORF">HY730_09270</name>
</gene>
<dbReference type="Pfam" id="PF00813">
    <property type="entry name" value="FliP"/>
    <property type="match status" value="1"/>
</dbReference>
<keyword evidence="3 12" id="KW-0813">Transport</keyword>
<evidence type="ECO:0000256" key="7">
    <source>
        <dbReference type="ARBA" id="ARBA00022927"/>
    </source>
</evidence>
<feature type="transmembrane region" description="Helical" evidence="12">
    <location>
        <begin position="187"/>
        <end position="211"/>
    </location>
</feature>
<dbReference type="PROSITE" id="PS01061">
    <property type="entry name" value="FLIP_2"/>
    <property type="match status" value="1"/>
</dbReference>
<evidence type="ECO:0000256" key="3">
    <source>
        <dbReference type="ARBA" id="ARBA00022448"/>
    </source>
</evidence>
<dbReference type="PANTHER" id="PTHR30587:SF0">
    <property type="entry name" value="FLAGELLAR BIOSYNTHETIC PROTEIN FLIP"/>
    <property type="match status" value="1"/>
</dbReference>
<proteinExistence type="inferred from homology"/>
<evidence type="ECO:0000256" key="10">
    <source>
        <dbReference type="ARBA" id="ARBA00023143"/>
    </source>
</evidence>
<evidence type="ECO:0000313" key="14">
    <source>
        <dbReference type="Proteomes" id="UP000772181"/>
    </source>
</evidence>
<dbReference type="AlphaFoldDB" id="A0A933GNU6"/>